<dbReference type="EMBL" id="QDEB01123477">
    <property type="protein sequence ID" value="RZB39996.1"/>
    <property type="molecule type" value="Genomic_DNA"/>
</dbReference>
<dbReference type="InterPro" id="IPR051217">
    <property type="entry name" value="Insect_Cuticle_Struc_Prot"/>
</dbReference>
<feature type="chain" id="PRO_5019826662" evidence="3">
    <location>
        <begin position="19"/>
        <end position="140"/>
    </location>
</feature>
<keyword evidence="1 2" id="KW-0193">Cuticle</keyword>
<reference evidence="4 5" key="1">
    <citation type="submission" date="2017-03" db="EMBL/GenBank/DDBJ databases">
        <title>Genome of the blue death feigning beetle - Asbolus verrucosus.</title>
        <authorList>
            <person name="Rider S.D."/>
        </authorList>
    </citation>
    <scope>NUCLEOTIDE SEQUENCE [LARGE SCALE GENOMIC DNA]</scope>
    <source>
        <strain evidence="4">Butters</strain>
        <tissue evidence="4">Head and leg muscle</tissue>
    </source>
</reference>
<dbReference type="PRINTS" id="PR00947">
    <property type="entry name" value="CUTICLE"/>
</dbReference>
<accession>A0A482V9X2</accession>
<proteinExistence type="predicted"/>
<comment type="caution">
    <text evidence="4">The sequence shown here is derived from an EMBL/GenBank/DDBJ whole genome shotgun (WGS) entry which is preliminary data.</text>
</comment>
<dbReference type="AlphaFoldDB" id="A0A482V9X2"/>
<dbReference type="STRING" id="1661398.A0A482V9X2"/>
<protein>
    <submittedName>
        <fullName evidence="4">Chitin bind 4 domain containing protein</fullName>
    </submittedName>
</protein>
<dbReference type="PROSITE" id="PS51155">
    <property type="entry name" value="CHIT_BIND_RR_2"/>
    <property type="match status" value="1"/>
</dbReference>
<organism evidence="4 5">
    <name type="scientific">Asbolus verrucosus</name>
    <name type="common">Desert ironclad beetle</name>
    <dbReference type="NCBI Taxonomy" id="1661398"/>
    <lineage>
        <taxon>Eukaryota</taxon>
        <taxon>Metazoa</taxon>
        <taxon>Ecdysozoa</taxon>
        <taxon>Arthropoda</taxon>
        <taxon>Hexapoda</taxon>
        <taxon>Insecta</taxon>
        <taxon>Pterygota</taxon>
        <taxon>Neoptera</taxon>
        <taxon>Endopterygota</taxon>
        <taxon>Coleoptera</taxon>
        <taxon>Polyphaga</taxon>
        <taxon>Cucujiformia</taxon>
        <taxon>Tenebrionidae</taxon>
        <taxon>Pimeliinae</taxon>
        <taxon>Asbolus</taxon>
    </lineage>
</organism>
<name>A0A482V9X2_ASBVE</name>
<sequence>MAFRCAMVAFLVVQTVAPLDLTHAPVSHSYRKIRIPTLSPAHEKITKALLPQPTSAPNYNYNYVVDDPRTGDSKSQQEVRRGDVVHGSYSLIDPDGTRRVVEYTADSKNGFNAIVRKEIIGRIPAAPAVGEILANDVQYY</sequence>
<dbReference type="GO" id="GO:0042302">
    <property type="term" value="F:structural constituent of cuticle"/>
    <property type="evidence" value="ECO:0007669"/>
    <property type="project" value="UniProtKB-UniRule"/>
</dbReference>
<feature type="signal peptide" evidence="3">
    <location>
        <begin position="1"/>
        <end position="18"/>
    </location>
</feature>
<dbReference type="GO" id="GO:0005615">
    <property type="term" value="C:extracellular space"/>
    <property type="evidence" value="ECO:0007669"/>
    <property type="project" value="TreeGrafter"/>
</dbReference>
<keyword evidence="3" id="KW-0732">Signal</keyword>
<dbReference type="GO" id="GO:0031012">
    <property type="term" value="C:extracellular matrix"/>
    <property type="evidence" value="ECO:0007669"/>
    <property type="project" value="TreeGrafter"/>
</dbReference>
<dbReference type="InterPro" id="IPR000618">
    <property type="entry name" value="Insect_cuticle"/>
</dbReference>
<evidence type="ECO:0000256" key="2">
    <source>
        <dbReference type="PROSITE-ProRule" id="PRU00497"/>
    </source>
</evidence>
<dbReference type="PROSITE" id="PS00233">
    <property type="entry name" value="CHIT_BIND_RR_1"/>
    <property type="match status" value="1"/>
</dbReference>
<evidence type="ECO:0000256" key="1">
    <source>
        <dbReference type="ARBA" id="ARBA00022460"/>
    </source>
</evidence>
<dbReference type="PANTHER" id="PTHR12236">
    <property type="entry name" value="STRUCTURAL CONTITUENT OF CUTICLE"/>
    <property type="match status" value="1"/>
</dbReference>
<dbReference type="OrthoDB" id="6630685at2759"/>
<dbReference type="Proteomes" id="UP000292052">
    <property type="component" value="Unassembled WGS sequence"/>
</dbReference>
<keyword evidence="5" id="KW-1185">Reference proteome</keyword>
<evidence type="ECO:0000313" key="4">
    <source>
        <dbReference type="EMBL" id="RZB39996.1"/>
    </source>
</evidence>
<evidence type="ECO:0000256" key="3">
    <source>
        <dbReference type="SAM" id="SignalP"/>
    </source>
</evidence>
<dbReference type="PANTHER" id="PTHR12236:SF75">
    <property type="entry name" value="CUTICULAR PROTEIN 62BB, ISOFORM A"/>
    <property type="match status" value="1"/>
</dbReference>
<dbReference type="Pfam" id="PF00379">
    <property type="entry name" value="Chitin_bind_4"/>
    <property type="match status" value="1"/>
</dbReference>
<gene>
    <name evidence="4" type="ORF">BDFB_009461</name>
</gene>
<dbReference type="InterPro" id="IPR031311">
    <property type="entry name" value="CHIT_BIND_RR_consensus"/>
</dbReference>
<evidence type="ECO:0000313" key="5">
    <source>
        <dbReference type="Proteomes" id="UP000292052"/>
    </source>
</evidence>